<organism evidence="2 3">
    <name type="scientific">Stephania cephalantha</name>
    <dbReference type="NCBI Taxonomy" id="152367"/>
    <lineage>
        <taxon>Eukaryota</taxon>
        <taxon>Viridiplantae</taxon>
        <taxon>Streptophyta</taxon>
        <taxon>Embryophyta</taxon>
        <taxon>Tracheophyta</taxon>
        <taxon>Spermatophyta</taxon>
        <taxon>Magnoliopsida</taxon>
        <taxon>Ranunculales</taxon>
        <taxon>Menispermaceae</taxon>
        <taxon>Menispermoideae</taxon>
        <taxon>Cissampelideae</taxon>
        <taxon>Stephania</taxon>
    </lineage>
</organism>
<keyword evidence="1" id="KW-0472">Membrane</keyword>
<proteinExistence type="predicted"/>
<keyword evidence="3" id="KW-1185">Reference proteome</keyword>
<evidence type="ECO:0000256" key="1">
    <source>
        <dbReference type="SAM" id="Phobius"/>
    </source>
</evidence>
<dbReference type="EMBL" id="JBBNAG010000008">
    <property type="protein sequence ID" value="KAK9111696.1"/>
    <property type="molecule type" value="Genomic_DNA"/>
</dbReference>
<keyword evidence="1" id="KW-0812">Transmembrane</keyword>
<name>A0AAP0IAA5_9MAGN</name>
<gene>
    <name evidence="2" type="ORF">Scep_019215</name>
</gene>
<evidence type="ECO:0000313" key="3">
    <source>
        <dbReference type="Proteomes" id="UP001419268"/>
    </source>
</evidence>
<comment type="caution">
    <text evidence="2">The sequence shown here is derived from an EMBL/GenBank/DDBJ whole genome shotgun (WGS) entry which is preliminary data.</text>
</comment>
<protein>
    <submittedName>
        <fullName evidence="2">Uncharacterized protein</fullName>
    </submittedName>
</protein>
<dbReference type="AlphaFoldDB" id="A0AAP0IAA5"/>
<sequence>MEKRTVAVVLWWRFRGSSDDKGKGKLFDRLRLAQFFSLYVCIVFEYNILYKWVFGILYGYDLF</sequence>
<keyword evidence="1" id="KW-1133">Transmembrane helix</keyword>
<reference evidence="2 3" key="1">
    <citation type="submission" date="2024-01" db="EMBL/GenBank/DDBJ databases">
        <title>Genome assemblies of Stephania.</title>
        <authorList>
            <person name="Yang L."/>
        </authorList>
    </citation>
    <scope>NUCLEOTIDE SEQUENCE [LARGE SCALE GENOMIC DNA]</scope>
    <source>
        <strain evidence="2">JXDWG</strain>
        <tissue evidence="2">Leaf</tissue>
    </source>
</reference>
<feature type="transmembrane region" description="Helical" evidence="1">
    <location>
        <begin position="35"/>
        <end position="60"/>
    </location>
</feature>
<accession>A0AAP0IAA5</accession>
<evidence type="ECO:0000313" key="2">
    <source>
        <dbReference type="EMBL" id="KAK9111696.1"/>
    </source>
</evidence>
<dbReference type="Proteomes" id="UP001419268">
    <property type="component" value="Unassembled WGS sequence"/>
</dbReference>